<evidence type="ECO:0000313" key="5">
    <source>
        <dbReference type="Proteomes" id="UP001178508"/>
    </source>
</evidence>
<accession>A0AAV1G4M9</accession>
<gene>
    <name evidence="4" type="ORF">XNOV1_A019172</name>
</gene>
<feature type="domain" description="ZP" evidence="3">
    <location>
        <begin position="179"/>
        <end position="285"/>
    </location>
</feature>
<dbReference type="Proteomes" id="UP001178508">
    <property type="component" value="Chromosome 11"/>
</dbReference>
<organism evidence="4 5">
    <name type="scientific">Xyrichtys novacula</name>
    <name type="common">Pearly razorfish</name>
    <name type="synonym">Hemipteronotus novacula</name>
    <dbReference type="NCBI Taxonomy" id="13765"/>
    <lineage>
        <taxon>Eukaryota</taxon>
        <taxon>Metazoa</taxon>
        <taxon>Chordata</taxon>
        <taxon>Craniata</taxon>
        <taxon>Vertebrata</taxon>
        <taxon>Euteleostomi</taxon>
        <taxon>Actinopterygii</taxon>
        <taxon>Neopterygii</taxon>
        <taxon>Teleostei</taxon>
        <taxon>Neoteleostei</taxon>
        <taxon>Acanthomorphata</taxon>
        <taxon>Eupercaria</taxon>
        <taxon>Labriformes</taxon>
        <taxon>Labridae</taxon>
        <taxon>Xyrichtys</taxon>
    </lineage>
</organism>
<dbReference type="PANTHER" id="PTHR14002">
    <property type="entry name" value="ENDOGLIN/TGF-BETA RECEPTOR TYPE III"/>
    <property type="match status" value="1"/>
</dbReference>
<proteinExistence type="predicted"/>
<dbReference type="PANTHER" id="PTHR14002:SF50">
    <property type="entry name" value="ALPHA-TECTORIN-LIKE-RELATED"/>
    <property type="match status" value="1"/>
</dbReference>
<dbReference type="AlphaFoldDB" id="A0AAV1G4M9"/>
<dbReference type="Gene3D" id="2.60.40.3210">
    <property type="entry name" value="Zona pellucida, ZP-N domain"/>
    <property type="match status" value="1"/>
</dbReference>
<evidence type="ECO:0000256" key="1">
    <source>
        <dbReference type="ARBA" id="ARBA00022729"/>
    </source>
</evidence>
<evidence type="ECO:0000259" key="3">
    <source>
        <dbReference type="PROSITE" id="PS51034"/>
    </source>
</evidence>
<protein>
    <submittedName>
        <fullName evidence="4">Uncharacterized protein LOC117808825</fullName>
    </submittedName>
</protein>
<evidence type="ECO:0000256" key="2">
    <source>
        <dbReference type="ARBA" id="ARBA00023157"/>
    </source>
</evidence>
<dbReference type="SMART" id="SM00832">
    <property type="entry name" value="C8"/>
    <property type="match status" value="1"/>
</dbReference>
<dbReference type="Pfam" id="PF08742">
    <property type="entry name" value="C8"/>
    <property type="match status" value="1"/>
</dbReference>
<keyword evidence="2" id="KW-1015">Disulfide bond</keyword>
<keyword evidence="5" id="KW-1185">Reference proteome</keyword>
<name>A0AAV1G4M9_XYRNO</name>
<dbReference type="EMBL" id="OY660874">
    <property type="protein sequence ID" value="CAJ1067846.1"/>
    <property type="molecule type" value="Genomic_DNA"/>
</dbReference>
<reference evidence="4" key="1">
    <citation type="submission" date="2023-08" db="EMBL/GenBank/DDBJ databases">
        <authorList>
            <person name="Alioto T."/>
            <person name="Alioto T."/>
            <person name="Gomez Garrido J."/>
        </authorList>
    </citation>
    <scope>NUCLEOTIDE SEQUENCE</scope>
</reference>
<keyword evidence="1" id="KW-0732">Signal</keyword>
<dbReference type="PROSITE" id="PS51034">
    <property type="entry name" value="ZP_2"/>
    <property type="match status" value="1"/>
</dbReference>
<dbReference type="InterPro" id="IPR014853">
    <property type="entry name" value="VWF/SSPO/ZAN-like_Cys-rich_dom"/>
</dbReference>
<evidence type="ECO:0000313" key="4">
    <source>
        <dbReference type="EMBL" id="CAJ1067846.1"/>
    </source>
</evidence>
<dbReference type="InterPro" id="IPR001507">
    <property type="entry name" value="ZP_dom"/>
</dbReference>
<sequence>MEAKECTANTLQPEPSIRSVCSCETKHEDKRTDPLIDCEKAKKSCSVLSQEPFAATCHAKISPDSYVKACTDTLCKYPAADNLPCQFLEAYTRACNWLTKKKVDGWRSTSNCPSTPKAFCQDTVCASNEFCTLGDSGSHECLCRPISAKTHRDDGTLVISVTVSNSPSCAAEYSGGPTVCVQNTASASLINCLLREKGIDYTTLHLLDPKCKGTLDDGLVTFEFSSSDMCGAVVTNEAKQVVYKNTIMAANPTGVIDRQGGVNIDFSCNHNQPTIKTLNFKIKSK</sequence>